<feature type="transmembrane region" description="Helical" evidence="7">
    <location>
        <begin position="251"/>
        <end position="273"/>
    </location>
</feature>
<feature type="transmembrane region" description="Helical" evidence="7">
    <location>
        <begin position="384"/>
        <end position="404"/>
    </location>
</feature>
<dbReference type="PIRSF" id="PIRSF006603">
    <property type="entry name" value="DinF"/>
    <property type="match status" value="1"/>
</dbReference>
<feature type="transmembrane region" description="Helical" evidence="7">
    <location>
        <begin position="166"/>
        <end position="185"/>
    </location>
</feature>
<dbReference type="GO" id="GO:0005886">
    <property type="term" value="C:plasma membrane"/>
    <property type="evidence" value="ECO:0007669"/>
    <property type="project" value="UniProtKB-SubCell"/>
</dbReference>
<feature type="transmembrane region" description="Helical" evidence="7">
    <location>
        <begin position="95"/>
        <end position="113"/>
    </location>
</feature>
<feature type="transmembrane region" description="Helical" evidence="7">
    <location>
        <begin position="21"/>
        <end position="40"/>
    </location>
</feature>
<feature type="transmembrane region" description="Helical" evidence="7">
    <location>
        <begin position="191"/>
        <end position="211"/>
    </location>
</feature>
<keyword evidence="2" id="KW-0813">Transport</keyword>
<gene>
    <name evidence="8" type="ORF">FME95_06560</name>
</gene>
<evidence type="ECO:0000313" key="8">
    <source>
        <dbReference type="EMBL" id="TXR54193.1"/>
    </source>
</evidence>
<dbReference type="GO" id="GO:0042910">
    <property type="term" value="F:xenobiotic transmembrane transporter activity"/>
    <property type="evidence" value="ECO:0007669"/>
    <property type="project" value="InterPro"/>
</dbReference>
<dbReference type="PANTHER" id="PTHR43549">
    <property type="entry name" value="MULTIDRUG RESISTANCE PROTEIN YPNP-RELATED"/>
    <property type="match status" value="1"/>
</dbReference>
<evidence type="ECO:0000256" key="4">
    <source>
        <dbReference type="ARBA" id="ARBA00022692"/>
    </source>
</evidence>
<feature type="transmembrane region" description="Helical" evidence="7">
    <location>
        <begin position="410"/>
        <end position="432"/>
    </location>
</feature>
<dbReference type="AlphaFoldDB" id="A0A5C8ZAL5"/>
<accession>A0A5C8ZAL5</accession>
<evidence type="ECO:0000313" key="9">
    <source>
        <dbReference type="Proteomes" id="UP000321764"/>
    </source>
</evidence>
<evidence type="ECO:0000256" key="6">
    <source>
        <dbReference type="ARBA" id="ARBA00023136"/>
    </source>
</evidence>
<evidence type="ECO:0000256" key="3">
    <source>
        <dbReference type="ARBA" id="ARBA00022475"/>
    </source>
</evidence>
<name>A0A5C8ZAL5_9GAMM</name>
<dbReference type="InterPro" id="IPR002528">
    <property type="entry name" value="MATE_fam"/>
</dbReference>
<protein>
    <submittedName>
        <fullName evidence="8">MATE family efflux transporter</fullName>
    </submittedName>
</protein>
<proteinExistence type="predicted"/>
<dbReference type="PANTHER" id="PTHR43549:SF3">
    <property type="entry name" value="MULTIDRUG RESISTANCE PROTEIN YPNP-RELATED"/>
    <property type="match status" value="1"/>
</dbReference>
<feature type="transmembrane region" description="Helical" evidence="7">
    <location>
        <begin position="353"/>
        <end position="372"/>
    </location>
</feature>
<dbReference type="GO" id="GO:0015297">
    <property type="term" value="F:antiporter activity"/>
    <property type="evidence" value="ECO:0007669"/>
    <property type="project" value="InterPro"/>
</dbReference>
<evidence type="ECO:0000256" key="1">
    <source>
        <dbReference type="ARBA" id="ARBA00004429"/>
    </source>
</evidence>
<dbReference type="Proteomes" id="UP000321764">
    <property type="component" value="Unassembled WGS sequence"/>
</dbReference>
<comment type="caution">
    <text evidence="8">The sequence shown here is derived from an EMBL/GenBank/DDBJ whole genome shotgun (WGS) entry which is preliminary data.</text>
</comment>
<keyword evidence="4 7" id="KW-0812">Transmembrane</keyword>
<keyword evidence="6 7" id="KW-0472">Membrane</keyword>
<dbReference type="InterPro" id="IPR052031">
    <property type="entry name" value="Membrane_Transporter-Flippase"/>
</dbReference>
<dbReference type="OrthoDB" id="9806302at2"/>
<evidence type="ECO:0000256" key="5">
    <source>
        <dbReference type="ARBA" id="ARBA00022989"/>
    </source>
</evidence>
<feature type="transmembrane region" description="Helical" evidence="7">
    <location>
        <begin position="314"/>
        <end position="333"/>
    </location>
</feature>
<feature type="transmembrane region" description="Helical" evidence="7">
    <location>
        <begin position="133"/>
        <end position="154"/>
    </location>
</feature>
<dbReference type="Pfam" id="PF01554">
    <property type="entry name" value="MatE"/>
    <property type="match status" value="2"/>
</dbReference>
<dbReference type="RefSeq" id="WP_147713591.1">
    <property type="nucleotide sequence ID" value="NZ_VKAD01000001.1"/>
</dbReference>
<dbReference type="NCBIfam" id="TIGR00797">
    <property type="entry name" value="matE"/>
    <property type="match status" value="1"/>
</dbReference>
<keyword evidence="5 7" id="KW-1133">Transmembrane helix</keyword>
<organism evidence="8 9">
    <name type="scientific">Reinekea thalattae</name>
    <dbReference type="NCBI Taxonomy" id="2593301"/>
    <lineage>
        <taxon>Bacteria</taxon>
        <taxon>Pseudomonadati</taxon>
        <taxon>Pseudomonadota</taxon>
        <taxon>Gammaproteobacteria</taxon>
        <taxon>Oceanospirillales</taxon>
        <taxon>Saccharospirillaceae</taxon>
        <taxon>Reinekea</taxon>
    </lineage>
</organism>
<dbReference type="InterPro" id="IPR048279">
    <property type="entry name" value="MdtK-like"/>
</dbReference>
<keyword evidence="9" id="KW-1185">Reference proteome</keyword>
<evidence type="ECO:0000256" key="7">
    <source>
        <dbReference type="SAM" id="Phobius"/>
    </source>
</evidence>
<reference evidence="8 9" key="1">
    <citation type="submission" date="2019-07" db="EMBL/GenBank/DDBJ databases">
        <title>Reinekea sp. strain SSH23 genome sequencing and assembly.</title>
        <authorList>
            <person name="Kim I."/>
        </authorList>
    </citation>
    <scope>NUCLEOTIDE SEQUENCE [LARGE SCALE GENOMIC DNA]</scope>
    <source>
        <strain evidence="8 9">SSH23</strain>
    </source>
</reference>
<evidence type="ECO:0000256" key="2">
    <source>
        <dbReference type="ARBA" id="ARBA00022448"/>
    </source>
</evidence>
<dbReference type="EMBL" id="VKAD01000001">
    <property type="protein sequence ID" value="TXR54193.1"/>
    <property type="molecule type" value="Genomic_DNA"/>
</dbReference>
<sequence>MKNELFEQPIPKLVVKKILQMSLGILAIQMFALVDTWFIAFLGTEPLAAVSFTFPVVFTVSSLSIGLAIGVGASVGRLLGQGEILKAQRFTTDSLILATFLVAVLSAFGILFMNPLFTAMGSGPEMLVLIREYMLVWFIGIPFLVLPMQGNAAIRASGDIKTPSKVMFLAGLLNAGLDPIFIFWLDMGIRGAAIATLVAWMISFCVAFYMLRYRLKLITFEQFNFETLLKNWQQLMKIGLPAALTQMLSPITAGIIISMLSAYGVASVAAFGVGVRIEAILLIFVMATGGILPTILGQNYGAKNYQRSAEAIRFILTRVTLLYLLLYFVVFIFARPISRIFTSDPDVIELAVLYLRIIPLSYCGMAATMILAQIYNTLHRSMTSLVITLLRISVFVIPMTWFGARVAQTLGVYVGLASAQLISGVIFFVVTLRLANKISQQTVSPLEQQAMETAK</sequence>
<feature type="transmembrane region" description="Helical" evidence="7">
    <location>
        <begin position="279"/>
        <end position="302"/>
    </location>
</feature>
<comment type="subcellular location">
    <subcellularLocation>
        <location evidence="1">Cell inner membrane</location>
        <topology evidence="1">Multi-pass membrane protein</topology>
    </subcellularLocation>
</comment>
<keyword evidence="3" id="KW-1003">Cell membrane</keyword>
<feature type="transmembrane region" description="Helical" evidence="7">
    <location>
        <begin position="52"/>
        <end position="75"/>
    </location>
</feature>